<feature type="domain" description="PPM-type phosphatase" evidence="12">
    <location>
        <begin position="23"/>
        <end position="291"/>
    </location>
</feature>
<evidence type="ECO:0000256" key="11">
    <source>
        <dbReference type="SAM" id="MobiDB-lite"/>
    </source>
</evidence>
<proteinExistence type="inferred from homology"/>
<evidence type="ECO:0000256" key="9">
    <source>
        <dbReference type="ARBA" id="ARBA00048832"/>
    </source>
</evidence>
<dbReference type="EMBL" id="JANBPY010002122">
    <property type="protein sequence ID" value="KAJ1956461.1"/>
    <property type="molecule type" value="Genomic_DNA"/>
</dbReference>
<dbReference type="OrthoDB" id="10264738at2759"/>
<keyword evidence="8" id="KW-0464">Manganese</keyword>
<name>A0A9W8AMG6_9FUNG</name>
<dbReference type="InterPro" id="IPR001932">
    <property type="entry name" value="PPM-type_phosphatase-like_dom"/>
</dbReference>
<dbReference type="SMART" id="SM00331">
    <property type="entry name" value="PP2C_SIG"/>
    <property type="match status" value="1"/>
</dbReference>
<dbReference type="Gene3D" id="3.60.40.10">
    <property type="entry name" value="PPM-type phosphatase domain"/>
    <property type="match status" value="1"/>
</dbReference>
<gene>
    <name evidence="13" type="primary">PTC2</name>
    <name evidence="13" type="ORF">IWQ62_005295</name>
</gene>
<dbReference type="PROSITE" id="PS51746">
    <property type="entry name" value="PPM_2"/>
    <property type="match status" value="1"/>
</dbReference>
<dbReference type="GO" id="GO:0004722">
    <property type="term" value="F:protein serine/threonine phosphatase activity"/>
    <property type="evidence" value="ECO:0007669"/>
    <property type="project" value="UniProtKB-EC"/>
</dbReference>
<keyword evidence="5" id="KW-0479">Metal-binding</keyword>
<feature type="compositionally biased region" description="Low complexity" evidence="11">
    <location>
        <begin position="423"/>
        <end position="437"/>
    </location>
</feature>
<sequence length="460" mass="50402">MGQTLSEPIVDKHTEAGSDNRVLYAVSAMQGWRLSMEDAHATILKLLDDENNDTGASFFGVYDGHGGPNSATFSGQELHRHIVRSPSFAKNEYEQAIKEGFLEADKHLRENLEYRAEYSGCTAVCGLITRDNVLYVGNAGDSRAVLSSNGRAVPMSIDHKPMNTQEKERIVKAGGFIEFGRVNGNLALSRAIGDFEFKQNDNLPPEEQIVTADPEITKHQLTPEDDFIVLACDGIWDCLPSQFVIDYVHKHLALGMSPSAVCEEIMNDCLASGRDNTGVGCDNMTIIIVGLLHGKTPDEWQAALTERFNERHPSGVGSPRTLSLELTAEKAQFAKEQAQSDMEGMLNSMDEEGEDDGQISPELHTDDDHPVIEAIRQSLAPNSSIDKSILSHFVSHTAEDVEYDTSVEPKEATEKISEVTENPATKSEAAETKAASPTPIPAKQEEEEQEKTQPSQSTTN</sequence>
<evidence type="ECO:0000256" key="2">
    <source>
        <dbReference type="ARBA" id="ARBA00001946"/>
    </source>
</evidence>
<dbReference type="SUPFAM" id="SSF81606">
    <property type="entry name" value="PP2C-like"/>
    <property type="match status" value="1"/>
</dbReference>
<dbReference type="AlphaFoldDB" id="A0A9W8AMG6"/>
<keyword evidence="6 10" id="KW-0378">Hydrolase</keyword>
<evidence type="ECO:0000256" key="8">
    <source>
        <dbReference type="ARBA" id="ARBA00023211"/>
    </source>
</evidence>
<feature type="region of interest" description="Disordered" evidence="11">
    <location>
        <begin position="401"/>
        <end position="460"/>
    </location>
</feature>
<dbReference type="SMART" id="SM00332">
    <property type="entry name" value="PP2Cc"/>
    <property type="match status" value="1"/>
</dbReference>
<dbReference type="GO" id="GO:0046872">
    <property type="term" value="F:metal ion binding"/>
    <property type="evidence" value="ECO:0007669"/>
    <property type="project" value="UniProtKB-KW"/>
</dbReference>
<dbReference type="FunFam" id="3.60.40.10:FF:000016">
    <property type="entry name" value="Protein phosphatase 2C"/>
    <property type="match status" value="1"/>
</dbReference>
<evidence type="ECO:0000256" key="1">
    <source>
        <dbReference type="ARBA" id="ARBA00001936"/>
    </source>
</evidence>
<accession>A0A9W8AMG6</accession>
<reference evidence="13" key="1">
    <citation type="submission" date="2022-07" db="EMBL/GenBank/DDBJ databases">
        <title>Phylogenomic reconstructions and comparative analyses of Kickxellomycotina fungi.</title>
        <authorList>
            <person name="Reynolds N.K."/>
            <person name="Stajich J.E."/>
            <person name="Barry K."/>
            <person name="Grigoriev I.V."/>
            <person name="Crous P."/>
            <person name="Smith M.E."/>
        </authorList>
    </citation>
    <scope>NUCLEOTIDE SEQUENCE</scope>
    <source>
        <strain evidence="13">RSA 1196</strain>
    </source>
</reference>
<evidence type="ECO:0000313" key="14">
    <source>
        <dbReference type="Proteomes" id="UP001150925"/>
    </source>
</evidence>
<evidence type="ECO:0000259" key="12">
    <source>
        <dbReference type="PROSITE" id="PS51746"/>
    </source>
</evidence>
<keyword evidence="7 10" id="KW-0904">Protein phosphatase</keyword>
<comment type="caution">
    <text evidence="13">The sequence shown here is derived from an EMBL/GenBank/DDBJ whole genome shotgun (WGS) entry which is preliminary data.</text>
</comment>
<dbReference type="PROSITE" id="PS01032">
    <property type="entry name" value="PPM_1"/>
    <property type="match status" value="1"/>
</dbReference>
<dbReference type="Proteomes" id="UP001150925">
    <property type="component" value="Unassembled WGS sequence"/>
</dbReference>
<evidence type="ECO:0000256" key="10">
    <source>
        <dbReference type="RuleBase" id="RU003465"/>
    </source>
</evidence>
<keyword evidence="14" id="KW-1185">Reference proteome</keyword>
<dbReference type="InterPro" id="IPR000222">
    <property type="entry name" value="PP2C_BS"/>
</dbReference>
<evidence type="ECO:0000256" key="5">
    <source>
        <dbReference type="ARBA" id="ARBA00022723"/>
    </source>
</evidence>
<comment type="cofactor">
    <cofactor evidence="1">
        <name>Mn(2+)</name>
        <dbReference type="ChEBI" id="CHEBI:29035"/>
    </cofactor>
</comment>
<evidence type="ECO:0000256" key="7">
    <source>
        <dbReference type="ARBA" id="ARBA00022912"/>
    </source>
</evidence>
<evidence type="ECO:0000256" key="3">
    <source>
        <dbReference type="ARBA" id="ARBA00006702"/>
    </source>
</evidence>
<organism evidence="13 14">
    <name type="scientific">Dispira parvispora</name>
    <dbReference type="NCBI Taxonomy" id="1520584"/>
    <lineage>
        <taxon>Eukaryota</taxon>
        <taxon>Fungi</taxon>
        <taxon>Fungi incertae sedis</taxon>
        <taxon>Zoopagomycota</taxon>
        <taxon>Kickxellomycotina</taxon>
        <taxon>Dimargaritomycetes</taxon>
        <taxon>Dimargaritales</taxon>
        <taxon>Dimargaritaceae</taxon>
        <taxon>Dispira</taxon>
    </lineage>
</organism>
<comment type="similarity">
    <text evidence="3 10">Belongs to the PP2C family.</text>
</comment>
<evidence type="ECO:0000313" key="13">
    <source>
        <dbReference type="EMBL" id="KAJ1956461.1"/>
    </source>
</evidence>
<evidence type="ECO:0000256" key="4">
    <source>
        <dbReference type="ARBA" id="ARBA00013081"/>
    </source>
</evidence>
<dbReference type="EC" id="3.1.3.16" evidence="4"/>
<dbReference type="InterPro" id="IPR015655">
    <property type="entry name" value="PP2C"/>
</dbReference>
<dbReference type="CDD" id="cd00143">
    <property type="entry name" value="PP2Cc"/>
    <property type="match status" value="1"/>
</dbReference>
<dbReference type="InterPro" id="IPR036457">
    <property type="entry name" value="PPM-type-like_dom_sf"/>
</dbReference>
<dbReference type="PANTHER" id="PTHR13832:SF565">
    <property type="entry name" value="AT28366P-RELATED"/>
    <property type="match status" value="1"/>
</dbReference>
<evidence type="ECO:0000256" key="6">
    <source>
        <dbReference type="ARBA" id="ARBA00022801"/>
    </source>
</evidence>
<comment type="catalytic activity">
    <reaction evidence="9">
        <text>O-phospho-L-threonyl-[protein] + H2O = L-threonyl-[protein] + phosphate</text>
        <dbReference type="Rhea" id="RHEA:47004"/>
        <dbReference type="Rhea" id="RHEA-COMP:11060"/>
        <dbReference type="Rhea" id="RHEA-COMP:11605"/>
        <dbReference type="ChEBI" id="CHEBI:15377"/>
        <dbReference type="ChEBI" id="CHEBI:30013"/>
        <dbReference type="ChEBI" id="CHEBI:43474"/>
        <dbReference type="ChEBI" id="CHEBI:61977"/>
        <dbReference type="EC" id="3.1.3.16"/>
    </reaction>
    <physiologicalReaction direction="left-to-right" evidence="9">
        <dbReference type="Rhea" id="RHEA:47005"/>
    </physiologicalReaction>
</comment>
<comment type="cofactor">
    <cofactor evidence="2">
        <name>Mg(2+)</name>
        <dbReference type="ChEBI" id="CHEBI:18420"/>
    </cofactor>
</comment>
<dbReference type="Pfam" id="PF00481">
    <property type="entry name" value="PP2C"/>
    <property type="match status" value="1"/>
</dbReference>
<dbReference type="PANTHER" id="PTHR13832">
    <property type="entry name" value="PROTEIN PHOSPHATASE 2C"/>
    <property type="match status" value="1"/>
</dbReference>
<protein>
    <recommendedName>
        <fullName evidence="4">protein-serine/threonine phosphatase</fullName>
        <ecNumber evidence="4">3.1.3.16</ecNumber>
    </recommendedName>
</protein>
<feature type="compositionally biased region" description="Basic and acidic residues" evidence="11">
    <location>
        <begin position="407"/>
        <end position="418"/>
    </location>
</feature>
<feature type="region of interest" description="Disordered" evidence="11">
    <location>
        <begin position="347"/>
        <end position="366"/>
    </location>
</feature>